<reference evidence="2 3" key="1">
    <citation type="submission" date="2024-09" db="EMBL/GenBank/DDBJ databases">
        <title>Draft genome sequence of Candidatus Magnetaquicoccaceae bacterium FCR-1.</title>
        <authorList>
            <person name="Shimoshige H."/>
            <person name="Shimamura S."/>
            <person name="Taoka A."/>
            <person name="Kobayashi H."/>
            <person name="Maekawa T."/>
        </authorList>
    </citation>
    <scope>NUCLEOTIDE SEQUENCE [LARGE SCALE GENOMIC DNA]</scope>
    <source>
        <strain evidence="2 3">FCR-1</strain>
    </source>
</reference>
<evidence type="ECO:0000313" key="3">
    <source>
        <dbReference type="Proteomes" id="UP001628193"/>
    </source>
</evidence>
<dbReference type="EMBL" id="BAAFGK010000004">
    <property type="protein sequence ID" value="GAB0057148.1"/>
    <property type="molecule type" value="Genomic_DNA"/>
</dbReference>
<organism evidence="2 3">
    <name type="scientific">Candidatus Magnetaquiglobus chichijimensis</name>
    <dbReference type="NCBI Taxonomy" id="3141448"/>
    <lineage>
        <taxon>Bacteria</taxon>
        <taxon>Pseudomonadati</taxon>
        <taxon>Pseudomonadota</taxon>
        <taxon>Magnetococcia</taxon>
        <taxon>Magnetococcales</taxon>
        <taxon>Candidatus Magnetaquicoccaceae</taxon>
        <taxon>Candidatus Magnetaquiglobus</taxon>
    </lineage>
</organism>
<dbReference type="SUPFAM" id="SSF54523">
    <property type="entry name" value="Pili subunits"/>
    <property type="match status" value="1"/>
</dbReference>
<dbReference type="Pfam" id="PF07963">
    <property type="entry name" value="N_methyl"/>
    <property type="match status" value="1"/>
</dbReference>
<dbReference type="InterPro" id="IPR012902">
    <property type="entry name" value="N_methyl_site"/>
</dbReference>
<accession>A0ABQ0C8D4</accession>
<dbReference type="PROSITE" id="PS00409">
    <property type="entry name" value="PROKAR_NTER_METHYL"/>
    <property type="match status" value="1"/>
</dbReference>
<keyword evidence="1" id="KW-0812">Transmembrane</keyword>
<evidence type="ECO:0008006" key="4">
    <source>
        <dbReference type="Google" id="ProtNLM"/>
    </source>
</evidence>
<protein>
    <recommendedName>
        <fullName evidence="4">Prepilin-type N-terminal cleavage/methylation domain-containing protein</fullName>
    </recommendedName>
</protein>
<gene>
    <name evidence="2" type="ORF">SIID45300_01471</name>
</gene>
<keyword evidence="3" id="KW-1185">Reference proteome</keyword>
<dbReference type="NCBIfam" id="TIGR02532">
    <property type="entry name" value="IV_pilin_GFxxxE"/>
    <property type="match status" value="1"/>
</dbReference>
<evidence type="ECO:0000313" key="2">
    <source>
        <dbReference type="EMBL" id="GAB0057148.1"/>
    </source>
</evidence>
<sequence>MRLVSNLPGLARHASGFTLIEMIIVLVMIGILAAMIAPELVDLNQEAERASADGVYAAAQSATGINFAAMRAGRTGAARIIDGATLIQAMESRPLGWNDSGNTISFQGKSGMLYAIAVTGGETGTNKATLSKNW</sequence>
<dbReference type="RefSeq" id="WP_420904853.1">
    <property type="nucleotide sequence ID" value="NZ_BAAFGK010000004.1"/>
</dbReference>
<dbReference type="InterPro" id="IPR045584">
    <property type="entry name" value="Pilin-like"/>
</dbReference>
<comment type="caution">
    <text evidence="2">The sequence shown here is derived from an EMBL/GenBank/DDBJ whole genome shotgun (WGS) entry which is preliminary data.</text>
</comment>
<feature type="transmembrane region" description="Helical" evidence="1">
    <location>
        <begin position="20"/>
        <end position="41"/>
    </location>
</feature>
<proteinExistence type="predicted"/>
<keyword evidence="1" id="KW-1133">Transmembrane helix</keyword>
<name>A0ABQ0C8D4_9PROT</name>
<keyword evidence="1" id="KW-0472">Membrane</keyword>
<evidence type="ECO:0000256" key="1">
    <source>
        <dbReference type="SAM" id="Phobius"/>
    </source>
</evidence>
<dbReference type="Gene3D" id="3.30.700.10">
    <property type="entry name" value="Glycoprotein, Type 4 Pilin"/>
    <property type="match status" value="1"/>
</dbReference>
<dbReference type="Proteomes" id="UP001628193">
    <property type="component" value="Unassembled WGS sequence"/>
</dbReference>